<protein>
    <recommendedName>
        <fullName evidence="8">Dol-P-Glc:Glc(2)Man(9)GlcNAc(2)-PP-Dol alpha-1,2-glucosyltransferase</fullName>
        <ecNumber evidence="7">2.4.1.256</ecNumber>
    </recommendedName>
</protein>
<feature type="transmembrane region" description="Helical" evidence="19">
    <location>
        <begin position="412"/>
        <end position="434"/>
    </location>
</feature>
<dbReference type="Pfam" id="PF04922">
    <property type="entry name" value="DIE2_ALG10"/>
    <property type="match status" value="1"/>
</dbReference>
<dbReference type="GO" id="GO:0071555">
    <property type="term" value="P:cell wall organization"/>
    <property type="evidence" value="ECO:0007669"/>
    <property type="project" value="UniProtKB-KW"/>
</dbReference>
<feature type="transmembrane region" description="Helical" evidence="19">
    <location>
        <begin position="60"/>
        <end position="79"/>
    </location>
</feature>
<evidence type="ECO:0000256" key="8">
    <source>
        <dbReference type="ARBA" id="ARBA00018512"/>
    </source>
</evidence>
<evidence type="ECO:0000256" key="10">
    <source>
        <dbReference type="ARBA" id="ARBA00022676"/>
    </source>
</evidence>
<keyword evidence="9" id="KW-0964">Secreted</keyword>
<comment type="similarity">
    <text evidence="5">Belongs to the pectinacetylesterase family.</text>
</comment>
<dbReference type="InterPro" id="IPR016900">
    <property type="entry name" value="Alg10"/>
</dbReference>
<evidence type="ECO:0000256" key="18">
    <source>
        <dbReference type="ARBA" id="ARBA00048064"/>
    </source>
</evidence>
<keyword evidence="12 19" id="KW-0812">Transmembrane</keyword>
<evidence type="ECO:0000256" key="3">
    <source>
        <dbReference type="ARBA" id="ARBA00004477"/>
    </source>
</evidence>
<feature type="transmembrane region" description="Helical" evidence="19">
    <location>
        <begin position="322"/>
        <end position="341"/>
    </location>
</feature>
<evidence type="ECO:0000313" key="20">
    <source>
        <dbReference type="EMBL" id="KAJ6992835.1"/>
    </source>
</evidence>
<comment type="function">
    <text evidence="1">Hydrolyzes acetyl esters in homogalacturonan regions of pectin. In type I primary cell wall, galacturonic acid residues of pectin can be acetylated at the O-2 and O-3 positions. Decreasing the degree of acetylation of pectin gels in vitro alters their physical properties.</text>
</comment>
<evidence type="ECO:0000256" key="17">
    <source>
        <dbReference type="ARBA" id="ARBA00044727"/>
    </source>
</evidence>
<dbReference type="EC" id="2.4.1.256" evidence="7"/>
<evidence type="ECO:0000313" key="21">
    <source>
        <dbReference type="Proteomes" id="UP001164929"/>
    </source>
</evidence>
<feature type="transmembrane region" description="Helical" evidence="19">
    <location>
        <begin position="91"/>
        <end position="112"/>
    </location>
</feature>
<comment type="function">
    <text evidence="17">Dol-P-Glc:Glc(2)Man(9)GlcNAc(2)-PP-Dol alpha-1,2-glucosyltransferase that operates in the biosynthetic pathway of dolichol-linked oligosaccharides, the glycan precursors employed in protein asparagine (N)-glycosylation. The assembly of dolichol-linked oligosaccharides begins on the cytosolic side of the endoplasmic reticulum membrane and finishes in its lumen. The sequential addition of sugars to dolichol pyrophosphate produces dolichol-linked oligosaccharides containing fourteen sugars, including two GlcNAcs, nine mannoses and three glucoses. Once assembled, the oligosaccharide is transferred from the lipid to nascent proteins by oligosaccharyltransferases. In the lumen of the endoplasmic reticulum, adds the third and last glucose residue from dolichyl phosphate glucose (Dol-P-Glc) onto the lipid-linked oligosaccharide intermediate Glc(2)Man(9)GlcNAc(2)-PP-Dol to produce Glc(3)Man(9)GlcNAc(2)-PP-Dol.</text>
</comment>
<dbReference type="GO" id="GO:0006488">
    <property type="term" value="P:dolichol-linked oligosaccharide biosynthetic process"/>
    <property type="evidence" value="ECO:0007669"/>
    <property type="project" value="InterPro"/>
</dbReference>
<dbReference type="GO" id="GO:0016787">
    <property type="term" value="F:hydrolase activity"/>
    <property type="evidence" value="ECO:0007669"/>
    <property type="project" value="InterPro"/>
</dbReference>
<feature type="transmembrane region" description="Helical" evidence="19">
    <location>
        <begin position="362"/>
        <end position="385"/>
    </location>
</feature>
<comment type="similarity">
    <text evidence="6">Belongs to the ALG10 glucosyltransferase family.</text>
</comment>
<dbReference type="GO" id="GO:0106073">
    <property type="term" value="F:dolichyl pyrophosphate Glc2Man9GlcNAc2 alpha-1,2-glucosyltransferase activity"/>
    <property type="evidence" value="ECO:0007669"/>
    <property type="project" value="UniProtKB-EC"/>
</dbReference>
<organism evidence="20 21">
    <name type="scientific">Populus alba x Populus x berolinensis</name>
    <dbReference type="NCBI Taxonomy" id="444605"/>
    <lineage>
        <taxon>Eukaryota</taxon>
        <taxon>Viridiplantae</taxon>
        <taxon>Streptophyta</taxon>
        <taxon>Embryophyta</taxon>
        <taxon>Tracheophyta</taxon>
        <taxon>Spermatophyta</taxon>
        <taxon>Magnoliopsida</taxon>
        <taxon>eudicotyledons</taxon>
        <taxon>Gunneridae</taxon>
        <taxon>Pentapetalae</taxon>
        <taxon>rosids</taxon>
        <taxon>fabids</taxon>
        <taxon>Malpighiales</taxon>
        <taxon>Salicaceae</taxon>
        <taxon>Saliceae</taxon>
        <taxon>Populus</taxon>
    </lineage>
</organism>
<feature type="transmembrane region" description="Helical" evidence="19">
    <location>
        <begin position="508"/>
        <end position="525"/>
    </location>
</feature>
<evidence type="ECO:0000256" key="9">
    <source>
        <dbReference type="ARBA" id="ARBA00022512"/>
    </source>
</evidence>
<evidence type="ECO:0000256" key="15">
    <source>
        <dbReference type="ARBA" id="ARBA00023136"/>
    </source>
</evidence>
<evidence type="ECO:0000256" key="12">
    <source>
        <dbReference type="ARBA" id="ARBA00022692"/>
    </source>
</evidence>
<comment type="pathway">
    <text evidence="4">Protein modification; protein glycosylation.</text>
</comment>
<keyword evidence="16" id="KW-0961">Cell wall biogenesis/degradation</keyword>
<dbReference type="InterPro" id="IPR004963">
    <property type="entry name" value="PAE/NOTUM"/>
</dbReference>
<accession>A0AAD6VYT0</accession>
<keyword evidence="11" id="KW-0808">Transferase</keyword>
<keyword evidence="10" id="KW-0328">Glycosyltransferase</keyword>
<evidence type="ECO:0000256" key="14">
    <source>
        <dbReference type="ARBA" id="ARBA00022989"/>
    </source>
</evidence>
<keyword evidence="9" id="KW-0134">Cell wall</keyword>
<dbReference type="GO" id="GO:0005789">
    <property type="term" value="C:endoplasmic reticulum membrane"/>
    <property type="evidence" value="ECO:0007669"/>
    <property type="project" value="UniProtKB-SubCell"/>
</dbReference>
<proteinExistence type="inferred from homology"/>
<reference evidence="20" key="1">
    <citation type="journal article" date="2023" name="Mol. Ecol. Resour.">
        <title>Chromosome-level genome assembly of a triploid poplar Populus alba 'Berolinensis'.</title>
        <authorList>
            <person name="Chen S."/>
            <person name="Yu Y."/>
            <person name="Wang X."/>
            <person name="Wang S."/>
            <person name="Zhang T."/>
            <person name="Zhou Y."/>
            <person name="He R."/>
            <person name="Meng N."/>
            <person name="Wang Y."/>
            <person name="Liu W."/>
            <person name="Liu Z."/>
            <person name="Liu J."/>
            <person name="Guo Q."/>
            <person name="Huang H."/>
            <person name="Sederoff R.R."/>
            <person name="Wang G."/>
            <person name="Qu G."/>
            <person name="Chen S."/>
        </authorList>
    </citation>
    <scope>NUCLEOTIDE SEQUENCE</scope>
    <source>
        <strain evidence="20">SC-2020</strain>
    </source>
</reference>
<dbReference type="Proteomes" id="UP001164929">
    <property type="component" value="Chromosome 6"/>
</dbReference>
<dbReference type="EMBL" id="JAQIZT010000006">
    <property type="protein sequence ID" value="KAJ6992835.1"/>
    <property type="molecule type" value="Genomic_DNA"/>
</dbReference>
<gene>
    <name evidence="20" type="ORF">NC653_016058</name>
</gene>
<comment type="subcellular location">
    <subcellularLocation>
        <location evidence="3">Endoplasmic reticulum membrane</location>
        <topology evidence="3">Multi-pass membrane protein</topology>
    </subcellularLocation>
    <subcellularLocation>
        <location evidence="2">Secreted</location>
        <location evidence="2">Cell wall</location>
    </subcellularLocation>
</comment>
<dbReference type="PANTHER" id="PTHR12989:SF10">
    <property type="entry name" value="DOL-P-GLC:GLC(2)MAN(9)GLCNAC(2)-PP-DOL ALPHA-1,2-GLUCOSYLTRANSFERASE-RELATED"/>
    <property type="match status" value="1"/>
</dbReference>
<feature type="transmembrane region" description="Helical" evidence="19">
    <location>
        <begin position="282"/>
        <end position="302"/>
    </location>
</feature>
<feature type="transmembrane region" description="Helical" evidence="19">
    <location>
        <begin position="6"/>
        <end position="25"/>
    </location>
</feature>
<feature type="transmembrane region" description="Helical" evidence="19">
    <location>
        <begin position="166"/>
        <end position="196"/>
    </location>
</feature>
<comment type="catalytic activity">
    <reaction evidence="18">
        <text>an alpha-D-Glc-(1-&gt;3)-alpha-D-Glc-(1-&gt;3)-alpha-D-Man-(1-&gt;2)-alpha-D-Man-(1-&gt;2)-alpha-D-Man-(1-&gt;3)-[alpha-D-Man-(1-&gt;2)-alpha-D-Man-(1-&gt;3)-[alpha-D-Man-(1-&gt;2)-alpha-D-Man-(1-&gt;6)]-alpha-D-Man-(1-&gt;6)]-beta-D-Man-(1-&gt;4)-beta-D-GlcNAc-(1-&gt;4)-alpha-D-GlcNAc-diphospho-di-trans,poly-cis-dolichol + a di-trans,poly-cis-dolichyl beta-D-glucosyl phosphate = a alpha-D-Glc-(1-&gt;2)-alpha-D-Glc-(1-&gt;3)-alpha-D-Glc-(1-&gt;3)-alpha-D-Man-(1-&gt;2)-alpha-D-Man-(1-&gt;2)-alpha-D-Man-(1-&gt;3)-[alpha-D-Man-(1-&gt;2)-alpha-D-Man-(1-&gt;3)-[alpha-D-Man-(1-&gt;2)-alpha-D-Man-(1-&gt;6)]-alpha-D-Man-(1-&gt;6)]-beta-D-Man-(1-&gt;4)-beta-D-GlcNAc-(1-&gt;4)-alpha-D-GlcNAc-diphospho-di-trans,poly-cis-dolichol + a di-trans,poly-cis-dolichyl phosphate + H(+)</text>
        <dbReference type="Rhea" id="RHEA:29543"/>
        <dbReference type="Rhea" id="RHEA-COMP:19498"/>
        <dbReference type="Rhea" id="RHEA-COMP:19502"/>
        <dbReference type="Rhea" id="RHEA-COMP:19512"/>
        <dbReference type="Rhea" id="RHEA-COMP:19522"/>
        <dbReference type="ChEBI" id="CHEBI:15378"/>
        <dbReference type="ChEBI" id="CHEBI:57525"/>
        <dbReference type="ChEBI" id="CHEBI:57683"/>
        <dbReference type="ChEBI" id="CHEBI:132522"/>
        <dbReference type="ChEBI" id="CHEBI:132523"/>
        <dbReference type="EC" id="2.4.1.256"/>
    </reaction>
    <physiologicalReaction direction="left-to-right" evidence="18">
        <dbReference type="Rhea" id="RHEA:29544"/>
    </physiologicalReaction>
</comment>
<keyword evidence="13" id="KW-0256">Endoplasmic reticulum</keyword>
<evidence type="ECO:0000256" key="2">
    <source>
        <dbReference type="ARBA" id="ARBA00004191"/>
    </source>
</evidence>
<evidence type="ECO:0000256" key="6">
    <source>
        <dbReference type="ARBA" id="ARBA00010600"/>
    </source>
</evidence>
<evidence type="ECO:0000256" key="5">
    <source>
        <dbReference type="ARBA" id="ARBA00005784"/>
    </source>
</evidence>
<evidence type="ECO:0000256" key="19">
    <source>
        <dbReference type="SAM" id="Phobius"/>
    </source>
</evidence>
<keyword evidence="14 19" id="KW-1133">Transmembrane helix</keyword>
<evidence type="ECO:0000256" key="7">
    <source>
        <dbReference type="ARBA" id="ARBA00011967"/>
    </source>
</evidence>
<evidence type="ECO:0000256" key="1">
    <source>
        <dbReference type="ARBA" id="ARBA00003534"/>
    </source>
</evidence>
<evidence type="ECO:0000256" key="4">
    <source>
        <dbReference type="ARBA" id="ARBA00004922"/>
    </source>
</evidence>
<evidence type="ECO:0000256" key="16">
    <source>
        <dbReference type="ARBA" id="ARBA00023316"/>
    </source>
</evidence>
<dbReference type="AlphaFoldDB" id="A0AAD6VYT0"/>
<comment type="caution">
    <text evidence="20">The sequence shown here is derived from an EMBL/GenBank/DDBJ whole genome shotgun (WGS) entry which is preliminary data.</text>
</comment>
<feature type="transmembrane region" description="Helical" evidence="19">
    <location>
        <begin position="124"/>
        <end position="146"/>
    </location>
</feature>
<keyword evidence="21" id="KW-1185">Reference proteome</keyword>
<evidence type="ECO:0000256" key="13">
    <source>
        <dbReference type="ARBA" id="ARBA00022824"/>
    </source>
</evidence>
<name>A0AAD6VYT0_9ROSI</name>
<sequence length="920" mass="104133">MGRIAVALIVSSWVIPISILVNRIVPEPYMDEIFHIPQAQQYCKGNFASWDPMITTPPGLYYLSLAHVASLFPGMFFVRGVSLFSELCSTAILRSVNGVLAILCSVIVYEIITLLRPNIDERKATIFAVVLALYPLHWFFTFLYYTDVASLTTVLAMYLACLKKKYHLSALLGAYAVFIRQTNIVWMLFVACTGVMDITLTHQRESVKVDNLNTTGNKTGHSVPNNHIIVGSNMRRRKPNSAVDNSKSSMTSALTYSTSHPSGFLDEIKAICLTSWNMKSKLLFSFSPFFIVLVAFVAFVRWNGSVVLGAKEAHAVSPHFAQLMYFSLVSSLALAPLHFSLDQAVHLFWSFWKKRPLGFCQWIVALTAGFLSVHSYSIAHAYLLADNRHYTFYLWRKVIQSHQSTKYLLVPLYVYSWFSIFRVLAAVLVPAPLIEFRYYTIPFYFLMLHSHTVDIQSHLIGAMSLGNREGVNFELKARRKASEMANVNPNLRLRGLFLWWRKWGKKDWAIAAVGFSIIVFILTYLSRPLPLPLDPAATTSTTDNLVGLTLLHNARDRGALCLDGSLPGYHFRKGFGSGSNSWILHIEGGGWCNTIGSCLQRKSTALGSSSFMDHEVPFSGILSHQSSQNPDFFNWNKVKIRYCDGASFAGHSQYEFKNGTKLLFRGHLIWEALMDELLSIGLSNAKQALLSGCSAGGLATLIHCDDFRELLPKDATVKCLADAGKMFLEITPWDLSIEMLPSFRFYSFFSYALIILHNFKLDGITAALSFTISLYCLFPQEIIKETRTPIFLVNPAYDFWQIQHILVPDASDPQGYWKRCRMNLRYCNPSQMEILQGFRSSMLKALSDFQQKKEGGLFINSCFIHCQTWMAETWHSSTSPRMNDKTIAESVGDWYFNRNIVKQIDCPYPCNPTCYNMDFT</sequence>
<dbReference type="PANTHER" id="PTHR12989">
    <property type="entry name" value="ALPHA-1,2-GLUCOSYLTRANSFERASE ALG10"/>
    <property type="match status" value="1"/>
</dbReference>
<evidence type="ECO:0000256" key="11">
    <source>
        <dbReference type="ARBA" id="ARBA00022679"/>
    </source>
</evidence>
<keyword evidence="15 19" id="KW-0472">Membrane</keyword>
<dbReference type="Pfam" id="PF03283">
    <property type="entry name" value="PAE"/>
    <property type="match status" value="1"/>
</dbReference>